<dbReference type="Proteomes" id="UP000175677">
    <property type="component" value="Unassembled WGS sequence"/>
</dbReference>
<name>A0ABX3BRS2_9PAST</name>
<evidence type="ECO:0008006" key="3">
    <source>
        <dbReference type="Google" id="ProtNLM"/>
    </source>
</evidence>
<keyword evidence="2" id="KW-1185">Reference proteome</keyword>
<protein>
    <recommendedName>
        <fullName evidence="3">Phage tail protein</fullName>
    </recommendedName>
</protein>
<sequence>MGDGLSVGQIQEDELKRHTHKVFSSEPNHRSASIEGLKNDNNILDAGLVTAIVDNEWRDNGWMTPDVNSNFATGGAETRPKSLILKLCIKAINSFDDVVFWIKSHGEVTNAGALDAGRLAQGLQNKAELNHTHTVSQITDFNQATTQIINAAITYQKIGNTEIRKYHDGTMIQTGKIVFTRYGSTVKTEIFLPVAFVDNQYKCFISEHARQTDVKEYNWAFMQPKTNAIATITNWYLGSADWMTIGRWK</sequence>
<reference evidence="1 2" key="1">
    <citation type="submission" date="2016-08" db="EMBL/GenBank/DDBJ databases">
        <authorList>
            <person name="Eshaghi A."/>
            <person name="Soares D."/>
            <person name="Kus J."/>
            <person name="Richardson D."/>
            <person name="Li A."/>
            <person name="Patel S.N."/>
        </authorList>
    </citation>
    <scope>NUCLEOTIDE SEQUENCE [LARGE SCALE GENOMIC DNA]</scope>
    <source>
        <strain evidence="1 2">C860</strain>
    </source>
</reference>
<comment type="caution">
    <text evidence="1">The sequence shown here is derived from an EMBL/GenBank/DDBJ whole genome shotgun (WGS) entry which is preliminary data.</text>
</comment>
<accession>A0ABX3BRS2</accession>
<evidence type="ECO:0000313" key="2">
    <source>
        <dbReference type="Proteomes" id="UP000175677"/>
    </source>
</evidence>
<evidence type="ECO:0000313" key="1">
    <source>
        <dbReference type="EMBL" id="OEY77332.1"/>
    </source>
</evidence>
<proteinExistence type="predicted"/>
<gene>
    <name evidence="1" type="ORF">BFQ30_07205</name>
</gene>
<organism evidence="1 2">
    <name type="scientific">Haemophilus quentini</name>
    <dbReference type="NCBI Taxonomy" id="123834"/>
    <lineage>
        <taxon>Bacteria</taxon>
        <taxon>Pseudomonadati</taxon>
        <taxon>Pseudomonadota</taxon>
        <taxon>Gammaproteobacteria</taxon>
        <taxon>Pasteurellales</taxon>
        <taxon>Pasteurellaceae</taxon>
        <taxon>Haemophilus</taxon>
    </lineage>
</organism>
<dbReference type="EMBL" id="MDJC01000010">
    <property type="protein sequence ID" value="OEY77332.1"/>
    <property type="molecule type" value="Genomic_DNA"/>
</dbReference>